<evidence type="ECO:0000313" key="2">
    <source>
        <dbReference type="Proteomes" id="UP000254939"/>
    </source>
</evidence>
<comment type="caution">
    <text evidence="1">The sequence shown here is derived from an EMBL/GenBank/DDBJ whole genome shotgun (WGS) entry which is preliminary data.</text>
</comment>
<dbReference type="OrthoDB" id="8400261at2"/>
<dbReference type="Proteomes" id="UP000254939">
    <property type="component" value="Unassembled WGS sequence"/>
</dbReference>
<dbReference type="EMBL" id="NAAC01000015">
    <property type="protein sequence ID" value="RDJ11262.1"/>
    <property type="molecule type" value="Genomic_DNA"/>
</dbReference>
<evidence type="ECO:0000313" key="1">
    <source>
        <dbReference type="EMBL" id="RDJ11262.1"/>
    </source>
</evidence>
<reference evidence="1 2" key="1">
    <citation type="submission" date="2017-03" db="EMBL/GenBank/DDBJ databases">
        <title>Genome analysis of Rhizobial strains effectives or ineffectives for nitrogen fixation isolated from bean seeds.</title>
        <authorList>
            <person name="Peralta H."/>
            <person name="Aguilar-Vera A."/>
            <person name="Mora Y."/>
            <person name="Vargas-Lagunas C."/>
            <person name="Girard L."/>
            <person name="Mora J."/>
        </authorList>
    </citation>
    <scope>NUCLEOTIDE SEQUENCE [LARGE SCALE GENOMIC DNA]</scope>
    <source>
        <strain evidence="1 2">CCGM3</strain>
    </source>
</reference>
<organism evidence="1 2">
    <name type="scientific">Rhizobium grahamii</name>
    <dbReference type="NCBI Taxonomy" id="1120045"/>
    <lineage>
        <taxon>Bacteria</taxon>
        <taxon>Pseudomonadati</taxon>
        <taxon>Pseudomonadota</taxon>
        <taxon>Alphaproteobacteria</taxon>
        <taxon>Hyphomicrobiales</taxon>
        <taxon>Rhizobiaceae</taxon>
        <taxon>Rhizobium/Agrobacterium group</taxon>
        <taxon>Rhizobium</taxon>
    </lineage>
</organism>
<proteinExistence type="predicted"/>
<name>A0A370KPJ6_9HYPH</name>
<dbReference type="RefSeq" id="WP_114713271.1">
    <property type="nucleotide sequence ID" value="NZ_KZ857259.1"/>
</dbReference>
<dbReference type="AlphaFoldDB" id="A0A370KPJ6"/>
<sequence>MTETIVQQLIFTLGVAREMASWESPDYDFVILLIQQALRAAEEEALRHGIVTDFDTASEHQQ</sequence>
<protein>
    <submittedName>
        <fullName evidence="1">Uncharacterized protein</fullName>
    </submittedName>
</protein>
<accession>A0A370KPJ6</accession>
<gene>
    <name evidence="1" type="ORF">B5K06_13275</name>
</gene>